<dbReference type="Pfam" id="PF20691">
    <property type="entry name" value="TAGT"/>
    <property type="match status" value="1"/>
</dbReference>
<dbReference type="InterPro" id="IPR049100">
    <property type="entry name" value="TAGT"/>
</dbReference>
<sequence>MRDDFAVFILTHGRADNVVTIKALQKGGYTGRWYMVIDDEDSDAEKYRKNYGADHVIMFDKQAAYNRTDTMDNFNNHRAIIYARNESFRIAKDLGLTYFLMLDDDYSRIDFRWPEGRKLMRKHVSQMDKLFEAMLRFLDVSGASTVAFAQGGDFVGGLPGGKFSQRLMRKAMNSLFCRTDHPIDFRGTMNEDVTTYTTLGSRGNLFFTLCDVCVVQLPTQSLDGGMTEAYLETGTYVKTFYSVMAMPSCIKVGMMHTNHKRIHHRIDWECCVPKILNERYRKVV</sequence>
<gene>
    <name evidence="2" type="ORF">H9935_06425</name>
</gene>
<evidence type="ECO:0000313" key="2">
    <source>
        <dbReference type="EMBL" id="HJC10436.1"/>
    </source>
</evidence>
<feature type="domain" description="TET-Associated Glycosyltransferase" evidence="1">
    <location>
        <begin position="5"/>
        <end position="224"/>
    </location>
</feature>
<comment type="caution">
    <text evidence="2">The sequence shown here is derived from an EMBL/GenBank/DDBJ whole genome shotgun (WGS) entry which is preliminary data.</text>
</comment>
<dbReference type="EMBL" id="DWWV01000081">
    <property type="protein sequence ID" value="HJC10436.1"/>
    <property type="molecule type" value="Genomic_DNA"/>
</dbReference>
<proteinExistence type="predicted"/>
<evidence type="ECO:0000313" key="3">
    <source>
        <dbReference type="Proteomes" id="UP000823893"/>
    </source>
</evidence>
<reference evidence="2" key="2">
    <citation type="submission" date="2021-04" db="EMBL/GenBank/DDBJ databases">
        <authorList>
            <person name="Gilroy R."/>
        </authorList>
    </citation>
    <scope>NUCLEOTIDE SEQUENCE</scope>
    <source>
        <strain evidence="2">ChiSxjej6B18-287</strain>
    </source>
</reference>
<dbReference type="Proteomes" id="UP000823893">
    <property type="component" value="Unassembled WGS sequence"/>
</dbReference>
<evidence type="ECO:0000259" key="1">
    <source>
        <dbReference type="Pfam" id="PF20691"/>
    </source>
</evidence>
<protein>
    <recommendedName>
        <fullName evidence="1">TET-Associated Glycosyltransferase domain-containing protein</fullName>
    </recommendedName>
</protein>
<organism evidence="2 3">
    <name type="scientific">Candidatus Blautia merdigallinarum</name>
    <dbReference type="NCBI Taxonomy" id="2838495"/>
    <lineage>
        <taxon>Bacteria</taxon>
        <taxon>Bacillati</taxon>
        <taxon>Bacillota</taxon>
        <taxon>Clostridia</taxon>
        <taxon>Lachnospirales</taxon>
        <taxon>Lachnospiraceae</taxon>
        <taxon>Blautia</taxon>
    </lineage>
</organism>
<name>A0A9D2N5K3_9FIRM</name>
<reference evidence="2" key="1">
    <citation type="journal article" date="2021" name="PeerJ">
        <title>Extensive microbial diversity within the chicken gut microbiome revealed by metagenomics and culture.</title>
        <authorList>
            <person name="Gilroy R."/>
            <person name="Ravi A."/>
            <person name="Getino M."/>
            <person name="Pursley I."/>
            <person name="Horton D.L."/>
            <person name="Alikhan N.F."/>
            <person name="Baker D."/>
            <person name="Gharbi K."/>
            <person name="Hall N."/>
            <person name="Watson M."/>
            <person name="Adriaenssens E.M."/>
            <person name="Foster-Nyarko E."/>
            <person name="Jarju S."/>
            <person name="Secka A."/>
            <person name="Antonio M."/>
            <person name="Oren A."/>
            <person name="Chaudhuri R.R."/>
            <person name="La Ragione R."/>
            <person name="Hildebrand F."/>
            <person name="Pallen M.J."/>
        </authorList>
    </citation>
    <scope>NUCLEOTIDE SEQUENCE</scope>
    <source>
        <strain evidence="2">ChiSxjej6B18-287</strain>
    </source>
</reference>
<accession>A0A9D2N5K3</accession>
<dbReference type="AlphaFoldDB" id="A0A9D2N5K3"/>